<dbReference type="Gramene" id="KOM38398">
    <property type="protein sequence ID" value="KOM38398"/>
    <property type="gene ID" value="LR48_Vigan03g178000"/>
</dbReference>
<evidence type="ECO:0000313" key="2">
    <source>
        <dbReference type="EMBL" id="KOM38398.1"/>
    </source>
</evidence>
<gene>
    <name evidence="2" type="ORF">LR48_Vigan03g178000</name>
</gene>
<dbReference type="Proteomes" id="UP000053144">
    <property type="component" value="Chromosome 3"/>
</dbReference>
<protein>
    <submittedName>
        <fullName evidence="2">Uncharacterized protein</fullName>
    </submittedName>
</protein>
<sequence length="102" mass="12059">MASSSSSKRWKKVARTTWNASPTRWISDDAAREKFLCWRKIRIVTKFEKYVVDQFKRAFMFRIEKKVDVLVKNHIISDSSIDESDDEDESTNEDSMDMSELE</sequence>
<proteinExistence type="predicted"/>
<reference evidence="3" key="1">
    <citation type="journal article" date="2015" name="Proc. Natl. Acad. Sci. U.S.A.">
        <title>Genome sequencing of adzuki bean (Vigna angularis) provides insight into high starch and low fat accumulation and domestication.</title>
        <authorList>
            <person name="Yang K."/>
            <person name="Tian Z."/>
            <person name="Chen C."/>
            <person name="Luo L."/>
            <person name="Zhao B."/>
            <person name="Wang Z."/>
            <person name="Yu L."/>
            <person name="Li Y."/>
            <person name="Sun Y."/>
            <person name="Li W."/>
            <person name="Chen Y."/>
            <person name="Li Y."/>
            <person name="Zhang Y."/>
            <person name="Ai D."/>
            <person name="Zhao J."/>
            <person name="Shang C."/>
            <person name="Ma Y."/>
            <person name="Wu B."/>
            <person name="Wang M."/>
            <person name="Gao L."/>
            <person name="Sun D."/>
            <person name="Zhang P."/>
            <person name="Guo F."/>
            <person name="Wang W."/>
            <person name="Li Y."/>
            <person name="Wang J."/>
            <person name="Varshney R.K."/>
            <person name="Wang J."/>
            <person name="Ling H.Q."/>
            <person name="Wan P."/>
        </authorList>
    </citation>
    <scope>NUCLEOTIDE SEQUENCE</scope>
    <source>
        <strain evidence="3">cv. Jingnong 6</strain>
    </source>
</reference>
<feature type="region of interest" description="Disordered" evidence="1">
    <location>
        <begin position="80"/>
        <end position="102"/>
    </location>
</feature>
<evidence type="ECO:0000313" key="3">
    <source>
        <dbReference type="Proteomes" id="UP000053144"/>
    </source>
</evidence>
<dbReference type="EMBL" id="CM003373">
    <property type="protein sequence ID" value="KOM38398.1"/>
    <property type="molecule type" value="Genomic_DNA"/>
</dbReference>
<organism evidence="2 3">
    <name type="scientific">Phaseolus angularis</name>
    <name type="common">Azuki bean</name>
    <name type="synonym">Vigna angularis</name>
    <dbReference type="NCBI Taxonomy" id="3914"/>
    <lineage>
        <taxon>Eukaryota</taxon>
        <taxon>Viridiplantae</taxon>
        <taxon>Streptophyta</taxon>
        <taxon>Embryophyta</taxon>
        <taxon>Tracheophyta</taxon>
        <taxon>Spermatophyta</taxon>
        <taxon>Magnoliopsida</taxon>
        <taxon>eudicotyledons</taxon>
        <taxon>Gunneridae</taxon>
        <taxon>Pentapetalae</taxon>
        <taxon>rosids</taxon>
        <taxon>fabids</taxon>
        <taxon>Fabales</taxon>
        <taxon>Fabaceae</taxon>
        <taxon>Papilionoideae</taxon>
        <taxon>50 kb inversion clade</taxon>
        <taxon>NPAAA clade</taxon>
        <taxon>indigoferoid/millettioid clade</taxon>
        <taxon>Phaseoleae</taxon>
        <taxon>Vigna</taxon>
    </lineage>
</organism>
<dbReference type="AlphaFoldDB" id="A0A0L9U6E6"/>
<name>A0A0L9U6E6_PHAAN</name>
<evidence type="ECO:0000256" key="1">
    <source>
        <dbReference type="SAM" id="MobiDB-lite"/>
    </source>
</evidence>
<accession>A0A0L9U6E6</accession>